<keyword evidence="3" id="KW-1185">Reference proteome</keyword>
<feature type="transmembrane region" description="Helical" evidence="1">
    <location>
        <begin position="155"/>
        <end position="175"/>
    </location>
</feature>
<keyword evidence="1" id="KW-1133">Transmembrane helix</keyword>
<feature type="transmembrane region" description="Helical" evidence="1">
    <location>
        <begin position="7"/>
        <end position="29"/>
    </location>
</feature>
<sequence>MDNKQRIGLGAGAAAGPAFIGSFTLQGAFRKGYDWQKHPVSSLSLGPGGWVQKTNFLAAGALFAAYAAGLARSKDIPRAHTWLMGGTAAGLIAAGICNGQPGGGFPAGTPDLPEEMTGTGMVHNVGASSAFLLVPVSALIHAVTDVRSGRRGWALYDVASALGTVASVVAAGAAIGRQDNPKARGGLLQRAAITAGMGWISVTALRRLRPVEPRA</sequence>
<dbReference type="InterPro" id="IPR009339">
    <property type="entry name" value="DUF998"/>
</dbReference>
<evidence type="ECO:0008006" key="4">
    <source>
        <dbReference type="Google" id="ProtNLM"/>
    </source>
</evidence>
<proteinExistence type="predicted"/>
<reference evidence="2 3" key="1">
    <citation type="submission" date="2021-03" db="EMBL/GenBank/DDBJ databases">
        <title>Sequencing the genomes of 1000 actinobacteria strains.</title>
        <authorList>
            <person name="Klenk H.-P."/>
        </authorList>
    </citation>
    <scope>NUCLEOTIDE SEQUENCE [LARGE SCALE GENOMIC DNA]</scope>
    <source>
        <strain evidence="2 3">DSM 16005</strain>
    </source>
</reference>
<organism evidence="2 3">
    <name type="scientific">Arthrobacter stackebrandtii</name>
    <dbReference type="NCBI Taxonomy" id="272161"/>
    <lineage>
        <taxon>Bacteria</taxon>
        <taxon>Bacillati</taxon>
        <taxon>Actinomycetota</taxon>
        <taxon>Actinomycetes</taxon>
        <taxon>Micrococcales</taxon>
        <taxon>Micrococcaceae</taxon>
        <taxon>Arthrobacter</taxon>
    </lineage>
</organism>
<gene>
    <name evidence="2" type="ORF">JOF48_000420</name>
</gene>
<accession>A0ABS4YS58</accession>
<dbReference type="Proteomes" id="UP000711614">
    <property type="component" value="Unassembled WGS sequence"/>
</dbReference>
<evidence type="ECO:0000313" key="3">
    <source>
        <dbReference type="Proteomes" id="UP000711614"/>
    </source>
</evidence>
<comment type="caution">
    <text evidence="2">The sequence shown here is derived from an EMBL/GenBank/DDBJ whole genome shotgun (WGS) entry which is preliminary data.</text>
</comment>
<feature type="transmembrane region" description="Helical" evidence="1">
    <location>
        <begin position="49"/>
        <end position="70"/>
    </location>
</feature>
<dbReference type="EMBL" id="JAGIOI010000001">
    <property type="protein sequence ID" value="MBP2411621.1"/>
    <property type="molecule type" value="Genomic_DNA"/>
</dbReference>
<name>A0ABS4YS58_9MICC</name>
<evidence type="ECO:0000256" key="1">
    <source>
        <dbReference type="SAM" id="Phobius"/>
    </source>
</evidence>
<evidence type="ECO:0000313" key="2">
    <source>
        <dbReference type="EMBL" id="MBP2411621.1"/>
    </source>
</evidence>
<protein>
    <recommendedName>
        <fullName evidence="4">DUF998 domain-containing protein</fullName>
    </recommendedName>
</protein>
<feature type="transmembrane region" description="Helical" evidence="1">
    <location>
        <begin position="82"/>
        <end position="101"/>
    </location>
</feature>
<keyword evidence="1" id="KW-0812">Transmembrane</keyword>
<feature type="transmembrane region" description="Helical" evidence="1">
    <location>
        <begin position="187"/>
        <end position="205"/>
    </location>
</feature>
<feature type="transmembrane region" description="Helical" evidence="1">
    <location>
        <begin position="121"/>
        <end position="143"/>
    </location>
</feature>
<dbReference type="RefSeq" id="WP_209676863.1">
    <property type="nucleotide sequence ID" value="NZ_JAGIOI010000001.1"/>
</dbReference>
<keyword evidence="1" id="KW-0472">Membrane</keyword>
<dbReference type="Pfam" id="PF06197">
    <property type="entry name" value="DUF998"/>
    <property type="match status" value="1"/>
</dbReference>